<feature type="compositionally biased region" description="Low complexity" evidence="1">
    <location>
        <begin position="17"/>
        <end position="35"/>
    </location>
</feature>
<name>A0A427AJ31_ENSVE</name>
<evidence type="ECO:0000256" key="1">
    <source>
        <dbReference type="SAM" id="MobiDB-lite"/>
    </source>
</evidence>
<evidence type="ECO:0000313" key="2">
    <source>
        <dbReference type="EMBL" id="RRT76245.1"/>
    </source>
</evidence>
<sequence length="95" mass="9796">MVGVGTVSQSAKAMLVSSPTSSRARAAWPSARSSPCTRSTTPRWPPWRGEGQEPAESVAGGGCVSSPSMLPLLAGRFIRPWGAGRPKGWGAVCGD</sequence>
<feature type="region of interest" description="Disordered" evidence="1">
    <location>
        <begin position="1"/>
        <end position="61"/>
    </location>
</feature>
<dbReference type="EMBL" id="AMZH03002248">
    <property type="protein sequence ID" value="RRT76245.1"/>
    <property type="molecule type" value="Genomic_DNA"/>
</dbReference>
<dbReference type="Proteomes" id="UP000287651">
    <property type="component" value="Unassembled WGS sequence"/>
</dbReference>
<comment type="caution">
    <text evidence="2">The sequence shown here is derived from an EMBL/GenBank/DDBJ whole genome shotgun (WGS) entry which is preliminary data.</text>
</comment>
<reference evidence="2 3" key="1">
    <citation type="journal article" date="2014" name="Agronomy (Basel)">
        <title>A Draft Genome Sequence for Ensete ventricosum, the Drought-Tolerant Tree Against Hunger.</title>
        <authorList>
            <person name="Harrison J."/>
            <person name="Moore K.A."/>
            <person name="Paszkiewicz K."/>
            <person name="Jones T."/>
            <person name="Grant M."/>
            <person name="Ambacheew D."/>
            <person name="Muzemil S."/>
            <person name="Studholme D.J."/>
        </authorList>
    </citation>
    <scope>NUCLEOTIDE SEQUENCE [LARGE SCALE GENOMIC DNA]</scope>
</reference>
<dbReference type="AlphaFoldDB" id="A0A427AJ31"/>
<proteinExistence type="predicted"/>
<evidence type="ECO:0000313" key="3">
    <source>
        <dbReference type="Proteomes" id="UP000287651"/>
    </source>
</evidence>
<feature type="compositionally biased region" description="Polar residues" evidence="1">
    <location>
        <begin position="1"/>
        <end position="11"/>
    </location>
</feature>
<organism evidence="2 3">
    <name type="scientific">Ensete ventricosum</name>
    <name type="common">Abyssinian banana</name>
    <name type="synonym">Musa ensete</name>
    <dbReference type="NCBI Taxonomy" id="4639"/>
    <lineage>
        <taxon>Eukaryota</taxon>
        <taxon>Viridiplantae</taxon>
        <taxon>Streptophyta</taxon>
        <taxon>Embryophyta</taxon>
        <taxon>Tracheophyta</taxon>
        <taxon>Spermatophyta</taxon>
        <taxon>Magnoliopsida</taxon>
        <taxon>Liliopsida</taxon>
        <taxon>Zingiberales</taxon>
        <taxon>Musaceae</taxon>
        <taxon>Ensete</taxon>
    </lineage>
</organism>
<accession>A0A427AJ31</accession>
<gene>
    <name evidence="2" type="ORF">B296_00029312</name>
</gene>
<protein>
    <submittedName>
        <fullName evidence="2">Uncharacterized protein</fullName>
    </submittedName>
</protein>